<dbReference type="InterPro" id="IPR016181">
    <property type="entry name" value="Acyl_CoA_acyltransferase"/>
</dbReference>
<feature type="region of interest" description="Disordered" evidence="1">
    <location>
        <begin position="277"/>
        <end position="334"/>
    </location>
</feature>
<evidence type="ECO:0000259" key="2">
    <source>
        <dbReference type="Pfam" id="PF00583"/>
    </source>
</evidence>
<accession>A0A0G4G8C5</accession>
<feature type="domain" description="N-acetyltransferase" evidence="2">
    <location>
        <begin position="154"/>
        <end position="207"/>
    </location>
</feature>
<dbReference type="Gene3D" id="3.40.630.30">
    <property type="match status" value="1"/>
</dbReference>
<dbReference type="GO" id="GO:0016747">
    <property type="term" value="F:acyltransferase activity, transferring groups other than amino-acyl groups"/>
    <property type="evidence" value="ECO:0007669"/>
    <property type="project" value="InterPro"/>
</dbReference>
<reference evidence="3 4" key="1">
    <citation type="submission" date="2014-11" db="EMBL/GenBank/DDBJ databases">
        <authorList>
            <person name="Zhu J."/>
            <person name="Qi W."/>
            <person name="Song R."/>
        </authorList>
    </citation>
    <scope>NUCLEOTIDE SEQUENCE [LARGE SCALE GENOMIC DNA]</scope>
</reference>
<proteinExistence type="predicted"/>
<sequence length="334" mass="36500">MAFGRLSESQTAAACYGGPCDLSEQQPDSLDSTFDPASYVTCFKCGASCQLSAAFRGWFTHVKPVRDAPDSMALHVRQCEGCNFWAGIYIGNRWWTLPCVLKAPEDRDGIVEVPTGMHVDRLRVTLLLTGIHLTAITWGKGVGFLMGVRSTTPTFMLWQRGIPMGFYSLAPCSREDEEGAYHTVTLLNVFVRPDRQRQGIGRQLIDHFRSNYQSFFIPPLPPYSPVPPPGIAAPLSDALRGMLTRHYSADELKQMVLIPDGGGEALGTVYDNVMGGEEGGVSSGLGKRRGPPTPAADEMEREGQDDSSERDAKRMRVEEDVSMTAAAKTCEGAD</sequence>
<dbReference type="InterPro" id="IPR000182">
    <property type="entry name" value="GNAT_dom"/>
</dbReference>
<evidence type="ECO:0000313" key="4">
    <source>
        <dbReference type="Proteomes" id="UP000041254"/>
    </source>
</evidence>
<dbReference type="Proteomes" id="UP000041254">
    <property type="component" value="Unassembled WGS sequence"/>
</dbReference>
<protein>
    <recommendedName>
        <fullName evidence="2">N-acetyltransferase domain-containing protein</fullName>
    </recommendedName>
</protein>
<evidence type="ECO:0000313" key="3">
    <source>
        <dbReference type="EMBL" id="CEM24599.1"/>
    </source>
</evidence>
<dbReference type="Pfam" id="PF00583">
    <property type="entry name" value="Acetyltransf_1"/>
    <property type="match status" value="1"/>
</dbReference>
<name>A0A0G4G8C5_VITBC</name>
<keyword evidence="4" id="KW-1185">Reference proteome</keyword>
<organism evidence="3 4">
    <name type="scientific">Vitrella brassicaformis (strain CCMP3155)</name>
    <dbReference type="NCBI Taxonomy" id="1169540"/>
    <lineage>
        <taxon>Eukaryota</taxon>
        <taxon>Sar</taxon>
        <taxon>Alveolata</taxon>
        <taxon>Colpodellida</taxon>
        <taxon>Vitrellaceae</taxon>
        <taxon>Vitrella</taxon>
    </lineage>
</organism>
<dbReference type="InParanoid" id="A0A0G4G8C5"/>
<gene>
    <name evidence="3" type="ORF">Vbra_17197</name>
</gene>
<dbReference type="OrthoDB" id="61113at2759"/>
<dbReference type="VEuPathDB" id="CryptoDB:Vbra_17197"/>
<dbReference type="SUPFAM" id="SSF55729">
    <property type="entry name" value="Acyl-CoA N-acyltransferases (Nat)"/>
    <property type="match status" value="1"/>
</dbReference>
<dbReference type="EMBL" id="CDMY01000584">
    <property type="protein sequence ID" value="CEM24599.1"/>
    <property type="molecule type" value="Genomic_DNA"/>
</dbReference>
<dbReference type="CDD" id="cd04301">
    <property type="entry name" value="NAT_SF"/>
    <property type="match status" value="1"/>
</dbReference>
<feature type="compositionally biased region" description="Basic and acidic residues" evidence="1">
    <location>
        <begin position="301"/>
        <end position="319"/>
    </location>
</feature>
<evidence type="ECO:0000256" key="1">
    <source>
        <dbReference type="SAM" id="MobiDB-lite"/>
    </source>
</evidence>
<dbReference type="AlphaFoldDB" id="A0A0G4G8C5"/>